<dbReference type="InterPro" id="IPR019410">
    <property type="entry name" value="Methyltransf_16"/>
</dbReference>
<dbReference type="RefSeq" id="XP_018273553.1">
    <property type="nucleotide sequence ID" value="XM_018413897.1"/>
</dbReference>
<dbReference type="GO" id="GO:0005737">
    <property type="term" value="C:cytoplasm"/>
    <property type="evidence" value="ECO:0007669"/>
    <property type="project" value="TreeGrafter"/>
</dbReference>
<protein>
    <recommendedName>
        <fullName evidence="3">Nicotinamide N-methyltransferase</fullName>
    </recommendedName>
</protein>
<sequence length="229" mass="24305">MLPLDCFPQNYLSPSPAHGVPGSLFTWCAPLRAPSPLLLAVPVPPSRTRDKYSSFVWNASILLADKIAAKEIEVEGKRVLELGAGLGLPGLVAAHVGADLVVLTDYDESAALDDTARAVDEALPVGLQRKVYVVPHTWGTRIDSLLSLAPSYDLVLVADCVWSPALHASLVDSLRALLSASPHATVCFSTGFHTGRKQVANFLAAAADAHIVPVNEKEWAVGETKAVRG</sequence>
<dbReference type="OMA" id="VWERFSH"/>
<dbReference type="SUPFAM" id="SSF53335">
    <property type="entry name" value="S-adenosyl-L-methionine-dependent methyltransferases"/>
    <property type="match status" value="1"/>
</dbReference>
<dbReference type="PANTHER" id="PTHR14614:SF104">
    <property type="entry name" value="N-METHYLTRANSFERASE, PUTATIVE (AFU_ORTHOLOGUE AFUA_1G17750)-RELATED"/>
    <property type="match status" value="1"/>
</dbReference>
<dbReference type="GeneID" id="28974346"/>
<evidence type="ECO:0008006" key="3">
    <source>
        <dbReference type="Google" id="ProtNLM"/>
    </source>
</evidence>
<dbReference type="Pfam" id="PF10294">
    <property type="entry name" value="Methyltransf_16"/>
    <property type="match status" value="1"/>
</dbReference>
<dbReference type="Gene3D" id="3.40.50.150">
    <property type="entry name" value="Vaccinia Virus protein VP39"/>
    <property type="match status" value="1"/>
</dbReference>
<evidence type="ECO:0000313" key="2">
    <source>
        <dbReference type="Proteomes" id="UP000053890"/>
    </source>
</evidence>
<dbReference type="Proteomes" id="UP000053890">
    <property type="component" value="Unassembled WGS sequence"/>
</dbReference>
<proteinExistence type="predicted"/>
<evidence type="ECO:0000313" key="1">
    <source>
        <dbReference type="EMBL" id="KPV77504.1"/>
    </source>
</evidence>
<dbReference type="GO" id="GO:0008757">
    <property type="term" value="F:S-adenosylmethionine-dependent methyltransferase activity"/>
    <property type="evidence" value="ECO:0007669"/>
    <property type="project" value="UniProtKB-ARBA"/>
</dbReference>
<gene>
    <name evidence="1" type="ORF">RHOBADRAFT_41497</name>
</gene>
<dbReference type="AlphaFoldDB" id="A0A194SA90"/>
<accession>A0A194SA90</accession>
<keyword evidence="2" id="KW-1185">Reference proteome</keyword>
<organism evidence="1 2">
    <name type="scientific">Rhodotorula graminis (strain WP1)</name>
    <dbReference type="NCBI Taxonomy" id="578459"/>
    <lineage>
        <taxon>Eukaryota</taxon>
        <taxon>Fungi</taxon>
        <taxon>Dikarya</taxon>
        <taxon>Basidiomycota</taxon>
        <taxon>Pucciniomycotina</taxon>
        <taxon>Microbotryomycetes</taxon>
        <taxon>Sporidiobolales</taxon>
        <taxon>Sporidiobolaceae</taxon>
        <taxon>Rhodotorula</taxon>
    </lineage>
</organism>
<dbReference type="OrthoDB" id="407325at2759"/>
<dbReference type="PANTHER" id="PTHR14614">
    <property type="entry name" value="HEPATOCELLULAR CARCINOMA-ASSOCIATED ANTIGEN"/>
    <property type="match status" value="1"/>
</dbReference>
<name>A0A194SA90_RHOGW</name>
<dbReference type="EMBL" id="KQ474074">
    <property type="protein sequence ID" value="KPV77504.1"/>
    <property type="molecule type" value="Genomic_DNA"/>
</dbReference>
<reference evidence="1 2" key="1">
    <citation type="journal article" date="2015" name="Front. Microbiol.">
        <title>Genome sequence of the plant growth promoting endophytic yeast Rhodotorula graminis WP1.</title>
        <authorList>
            <person name="Firrincieli A."/>
            <person name="Otillar R."/>
            <person name="Salamov A."/>
            <person name="Schmutz J."/>
            <person name="Khan Z."/>
            <person name="Redman R.S."/>
            <person name="Fleck N.D."/>
            <person name="Lindquist E."/>
            <person name="Grigoriev I.V."/>
            <person name="Doty S.L."/>
        </authorList>
    </citation>
    <scope>NUCLEOTIDE SEQUENCE [LARGE SCALE GENOMIC DNA]</scope>
    <source>
        <strain evidence="1 2">WP1</strain>
    </source>
</reference>
<dbReference type="InterPro" id="IPR029063">
    <property type="entry name" value="SAM-dependent_MTases_sf"/>
</dbReference>